<sequence>MNSFILPIFWCRILLLWGGICTGQRVVDIVTSSYPDNVLQVPVYQGSGNINVRLSEIAQTNGVEVTCRSLSVDVGVTNITFQNVTIPVGEQRHTIPFNIISAGRVTEVQCAGQSTNGGTQYQTASSVGQNGYLQVTRRPTVSLCSDVVIVPMDPAIVRKVGVLFSESVVSNPVTLNCSVISPLRAGSIPMRLTFNATTVPLSTRRVNVSYVLESEGDPVIVGCWASSDSTTIPQYTKNTSRGDTAVFMYQVPQATFVPASITSLGRTTFARTVSYLVLESPATDVTEFHCTFRNTSQASVCTGSLSITSSLDLNSVTVELVTTNMTFE</sequence>
<keyword evidence="2" id="KW-1185">Reference proteome</keyword>
<dbReference type="EMBL" id="CACRXK020013593">
    <property type="protein sequence ID" value="CAB4025418.1"/>
    <property type="molecule type" value="Genomic_DNA"/>
</dbReference>
<reference evidence="1" key="1">
    <citation type="submission" date="2020-04" db="EMBL/GenBank/DDBJ databases">
        <authorList>
            <person name="Alioto T."/>
            <person name="Alioto T."/>
            <person name="Gomez Garrido J."/>
        </authorList>
    </citation>
    <scope>NUCLEOTIDE SEQUENCE</scope>
    <source>
        <strain evidence="1">A484AB</strain>
    </source>
</reference>
<gene>
    <name evidence="1" type="ORF">PACLA_8A055177</name>
</gene>
<organism evidence="1 2">
    <name type="scientific">Paramuricea clavata</name>
    <name type="common">Red gorgonian</name>
    <name type="synonym">Violescent sea-whip</name>
    <dbReference type="NCBI Taxonomy" id="317549"/>
    <lineage>
        <taxon>Eukaryota</taxon>
        <taxon>Metazoa</taxon>
        <taxon>Cnidaria</taxon>
        <taxon>Anthozoa</taxon>
        <taxon>Octocorallia</taxon>
        <taxon>Malacalcyonacea</taxon>
        <taxon>Plexauridae</taxon>
        <taxon>Paramuricea</taxon>
    </lineage>
</organism>
<evidence type="ECO:0000313" key="1">
    <source>
        <dbReference type="EMBL" id="CAB4025418.1"/>
    </source>
</evidence>
<name>A0A7D9L7M0_PARCT</name>
<dbReference type="Proteomes" id="UP001152795">
    <property type="component" value="Unassembled WGS sequence"/>
</dbReference>
<comment type="caution">
    <text evidence="1">The sequence shown here is derived from an EMBL/GenBank/DDBJ whole genome shotgun (WGS) entry which is preliminary data.</text>
</comment>
<protein>
    <submittedName>
        <fullName evidence="1">Uncharacterized protein</fullName>
    </submittedName>
</protein>
<proteinExistence type="predicted"/>
<accession>A0A7D9L7M0</accession>
<evidence type="ECO:0000313" key="2">
    <source>
        <dbReference type="Proteomes" id="UP001152795"/>
    </source>
</evidence>
<dbReference type="AlphaFoldDB" id="A0A7D9L7M0"/>
<dbReference type="OrthoDB" id="5975565at2759"/>
<feature type="non-terminal residue" evidence="1">
    <location>
        <position position="1"/>
    </location>
</feature>